<dbReference type="AlphaFoldDB" id="A0A1E7F3R2"/>
<dbReference type="Gene3D" id="3.80.10.10">
    <property type="entry name" value="Ribonuclease Inhibitor"/>
    <property type="match status" value="1"/>
</dbReference>
<dbReference type="KEGG" id="fcy:FRACYDRAFT_244053"/>
<evidence type="ECO:0000313" key="2">
    <source>
        <dbReference type="Proteomes" id="UP000095751"/>
    </source>
</evidence>
<proteinExistence type="predicted"/>
<keyword evidence="2" id="KW-1185">Reference proteome</keyword>
<dbReference type="OrthoDB" id="2163268at2759"/>
<sequence>MTKLDLHFPCDHTMEEVISALRNEADISSLSCRFDTDNFDTSEGLREAILSNKISGTVFHLQIGNFCSDRDTHRLCFDFYLRCLEGPENKTREFEYSSMAAFHMTLADAKRCAVAIASNNNIDLLSLSDLDFRGSAFNEEGTLECIFDAVLDGGVKVLDLNTAALKHIIKRLCNETSASKLATNTTLKVLCYTFYQVGAPTYRATDESNEGIKQLANILKVNKGLEAISIPFPLITNIGRRHLLGSLRDNTTLTTLITRESSTFVFEEENQVEEDETECDESISLQSQIDRHMMLNYIWKKYEEFASSKSGTSISLDFYPDLLEELARKPLLLFLFMQRNHPRIFTSFSTDHSRKRRRRRSMRIMKKKRNQVL</sequence>
<gene>
    <name evidence="1" type="ORF">FRACYDRAFT_244053</name>
</gene>
<dbReference type="Proteomes" id="UP000095751">
    <property type="component" value="Unassembled WGS sequence"/>
</dbReference>
<protein>
    <recommendedName>
        <fullName evidence="3">RNI-like protein</fullName>
    </recommendedName>
</protein>
<dbReference type="InterPro" id="IPR032675">
    <property type="entry name" value="LRR_dom_sf"/>
</dbReference>
<organism evidence="1 2">
    <name type="scientific">Fragilariopsis cylindrus CCMP1102</name>
    <dbReference type="NCBI Taxonomy" id="635003"/>
    <lineage>
        <taxon>Eukaryota</taxon>
        <taxon>Sar</taxon>
        <taxon>Stramenopiles</taxon>
        <taxon>Ochrophyta</taxon>
        <taxon>Bacillariophyta</taxon>
        <taxon>Bacillariophyceae</taxon>
        <taxon>Bacillariophycidae</taxon>
        <taxon>Bacillariales</taxon>
        <taxon>Bacillariaceae</taxon>
        <taxon>Fragilariopsis</taxon>
    </lineage>
</organism>
<dbReference type="SUPFAM" id="SSF52047">
    <property type="entry name" value="RNI-like"/>
    <property type="match status" value="1"/>
</dbReference>
<name>A0A1E7F3R2_9STRA</name>
<dbReference type="InParanoid" id="A0A1E7F3R2"/>
<evidence type="ECO:0000313" key="1">
    <source>
        <dbReference type="EMBL" id="OEU12779.1"/>
    </source>
</evidence>
<dbReference type="EMBL" id="KV784364">
    <property type="protein sequence ID" value="OEU12779.1"/>
    <property type="molecule type" value="Genomic_DNA"/>
</dbReference>
<accession>A0A1E7F3R2</accession>
<reference evidence="1 2" key="1">
    <citation type="submission" date="2016-09" db="EMBL/GenBank/DDBJ databases">
        <title>Extensive genetic diversity and differential bi-allelic expression allows diatom success in the polar Southern Ocean.</title>
        <authorList>
            <consortium name="DOE Joint Genome Institute"/>
            <person name="Mock T."/>
            <person name="Otillar R.P."/>
            <person name="Strauss J."/>
            <person name="Dupont C."/>
            <person name="Frickenhaus S."/>
            <person name="Maumus F."/>
            <person name="Mcmullan M."/>
            <person name="Sanges R."/>
            <person name="Schmutz J."/>
            <person name="Toseland A."/>
            <person name="Valas R."/>
            <person name="Veluchamy A."/>
            <person name="Ward B.J."/>
            <person name="Allen A."/>
            <person name="Barry K."/>
            <person name="Falciatore A."/>
            <person name="Ferrante M."/>
            <person name="Fortunato A.E."/>
            <person name="Gloeckner G."/>
            <person name="Gruber A."/>
            <person name="Hipkin R."/>
            <person name="Janech M."/>
            <person name="Kroth P."/>
            <person name="Leese F."/>
            <person name="Lindquist E."/>
            <person name="Lyon B.R."/>
            <person name="Martin J."/>
            <person name="Mayer C."/>
            <person name="Parker M."/>
            <person name="Quesneville H."/>
            <person name="Raymond J."/>
            <person name="Uhlig C."/>
            <person name="Valentin K.U."/>
            <person name="Worden A.Z."/>
            <person name="Armbrust E.V."/>
            <person name="Bowler C."/>
            <person name="Green B."/>
            <person name="Moulton V."/>
            <person name="Van Oosterhout C."/>
            <person name="Grigoriev I."/>
        </authorList>
    </citation>
    <scope>NUCLEOTIDE SEQUENCE [LARGE SCALE GENOMIC DNA]</scope>
    <source>
        <strain evidence="1 2">CCMP1102</strain>
    </source>
</reference>
<evidence type="ECO:0008006" key="3">
    <source>
        <dbReference type="Google" id="ProtNLM"/>
    </source>
</evidence>